<dbReference type="EMBL" id="BMCU01000004">
    <property type="protein sequence ID" value="GGG18756.1"/>
    <property type="molecule type" value="Genomic_DNA"/>
</dbReference>
<reference evidence="7" key="1">
    <citation type="journal article" date="2014" name="Int. J. Syst. Evol. Microbiol.">
        <title>Complete genome sequence of Corynebacterium casei LMG S-19264T (=DSM 44701T), isolated from a smear-ripened cheese.</title>
        <authorList>
            <consortium name="US DOE Joint Genome Institute (JGI-PGF)"/>
            <person name="Walter F."/>
            <person name="Albersmeier A."/>
            <person name="Kalinowski J."/>
            <person name="Ruckert C."/>
        </authorList>
    </citation>
    <scope>NUCLEOTIDE SEQUENCE</scope>
    <source>
        <strain evidence="7">CCM 7905</strain>
    </source>
</reference>
<organism evidence="7 8">
    <name type="scientific">Rhodococcoides trifolii</name>
    <dbReference type="NCBI Taxonomy" id="908250"/>
    <lineage>
        <taxon>Bacteria</taxon>
        <taxon>Bacillati</taxon>
        <taxon>Actinomycetota</taxon>
        <taxon>Actinomycetes</taxon>
        <taxon>Mycobacteriales</taxon>
        <taxon>Nocardiaceae</taxon>
        <taxon>Rhodococcoides</taxon>
    </lineage>
</organism>
<reference evidence="7" key="2">
    <citation type="submission" date="2020-09" db="EMBL/GenBank/DDBJ databases">
        <authorList>
            <person name="Sun Q."/>
            <person name="Sedlacek I."/>
        </authorList>
    </citation>
    <scope>NUCLEOTIDE SEQUENCE</scope>
    <source>
        <strain evidence="7">CCM 7905</strain>
    </source>
</reference>
<comment type="caution">
    <text evidence="7">The sequence shown here is derived from an EMBL/GenBank/DDBJ whole genome shotgun (WGS) entry which is preliminary data.</text>
</comment>
<evidence type="ECO:0000256" key="2">
    <source>
        <dbReference type="ARBA" id="ARBA00022692"/>
    </source>
</evidence>
<feature type="transmembrane region" description="Helical" evidence="5">
    <location>
        <begin position="127"/>
        <end position="145"/>
    </location>
</feature>
<feature type="domain" description="Integral membrane bound transporter" evidence="6">
    <location>
        <begin position="299"/>
        <end position="424"/>
    </location>
</feature>
<feature type="transmembrane region" description="Helical" evidence="5">
    <location>
        <begin position="380"/>
        <end position="399"/>
    </location>
</feature>
<feature type="transmembrane region" description="Helical" evidence="5">
    <location>
        <begin position="99"/>
        <end position="120"/>
    </location>
</feature>
<keyword evidence="4 5" id="KW-0472">Membrane</keyword>
<dbReference type="Proteomes" id="UP000654257">
    <property type="component" value="Unassembled WGS sequence"/>
</dbReference>
<evidence type="ECO:0000256" key="3">
    <source>
        <dbReference type="ARBA" id="ARBA00022989"/>
    </source>
</evidence>
<feature type="transmembrane region" description="Helical" evidence="5">
    <location>
        <begin position="74"/>
        <end position="93"/>
    </location>
</feature>
<feature type="transmembrane region" description="Helical" evidence="5">
    <location>
        <begin position="151"/>
        <end position="171"/>
    </location>
</feature>
<evidence type="ECO:0000313" key="8">
    <source>
        <dbReference type="Proteomes" id="UP000654257"/>
    </source>
</evidence>
<dbReference type="InterPro" id="IPR049453">
    <property type="entry name" value="Memb_transporter_dom"/>
</dbReference>
<dbReference type="Pfam" id="PF13515">
    <property type="entry name" value="FUSC_2"/>
    <property type="match status" value="1"/>
</dbReference>
<evidence type="ECO:0000256" key="1">
    <source>
        <dbReference type="ARBA" id="ARBA00004141"/>
    </source>
</evidence>
<feature type="transmembrane region" description="Helical" evidence="5">
    <location>
        <begin position="41"/>
        <end position="62"/>
    </location>
</feature>
<comment type="subcellular location">
    <subcellularLocation>
        <location evidence="1">Membrane</location>
        <topology evidence="1">Multi-pass membrane protein</topology>
    </subcellularLocation>
</comment>
<feature type="transmembrane region" description="Helical" evidence="5">
    <location>
        <begin position="288"/>
        <end position="307"/>
    </location>
</feature>
<evidence type="ECO:0000256" key="4">
    <source>
        <dbReference type="ARBA" id="ARBA00023136"/>
    </source>
</evidence>
<feature type="transmembrane region" description="Helical" evidence="5">
    <location>
        <begin position="338"/>
        <end position="368"/>
    </location>
</feature>
<keyword evidence="2 5" id="KW-0812">Transmembrane</keyword>
<feature type="transmembrane region" description="Helical" evidence="5">
    <location>
        <begin position="411"/>
        <end position="429"/>
    </location>
</feature>
<accession>A0A917LFH8</accession>
<evidence type="ECO:0000256" key="5">
    <source>
        <dbReference type="SAM" id="Phobius"/>
    </source>
</evidence>
<gene>
    <name evidence="7" type="ORF">GCM10007304_35910</name>
</gene>
<dbReference type="AlphaFoldDB" id="A0A917LFH8"/>
<proteinExistence type="predicted"/>
<evidence type="ECO:0000313" key="7">
    <source>
        <dbReference type="EMBL" id="GGG18756.1"/>
    </source>
</evidence>
<keyword evidence="3 5" id="KW-1133">Transmembrane helix</keyword>
<dbReference type="GO" id="GO:0016020">
    <property type="term" value="C:membrane"/>
    <property type="evidence" value="ECO:0007669"/>
    <property type="project" value="UniProtKB-SubCell"/>
</dbReference>
<name>A0A917LFH8_9NOCA</name>
<evidence type="ECO:0000259" key="6">
    <source>
        <dbReference type="Pfam" id="PF13515"/>
    </source>
</evidence>
<dbReference type="RefSeq" id="WP_188546274.1">
    <property type="nucleotide sequence ID" value="NZ_BMCU01000004.1"/>
</dbReference>
<keyword evidence="8" id="KW-1185">Reference proteome</keyword>
<sequence>MTTPLPPVARRRSLLFAFPSVGTRWPGGVRAALAFGIPALVAFAAGFPNEALLTVTGGFAIVYGEGRAYRVRALVILTAGAALLLSALLGGLAGETGSAVVVVAAMVTVGVASTFVVDALRLGPPGAFFFVLVCGVSSVLPKAGIATTTNVACVAIGVVSSLLVGMSGAAWRPAKPQDDAVNAAAAAVDRVTGVHADGEHVTHARHAAAVRLHIAWSTLHDAGVPVRRPDNPLVARLWAAHVAFASVSSSTALDAIDTAHRQVPLARPTVLYRLRRAATYESHAATTALRVLVAATAAGLLTIAFGLGRPDWAVISAVLVLQAGPDRRRGTVRGIHRLVGTVVGVGLFVAAWSLSLSGVVLLLVLMALQFLIELYIARNYAVAVTFITPLALLIGGASHPGANAVSLGVDRLVETALGVACALASMWLVSPRAYRRWLRWSDRRVVDVATALLDQLESEPPSASLELRRDLQFELVGAALAAEHSAHDDREWTARVWPGHVRVDELGYGLLAQCWATPDGKRFRPNEDWRQKAQEAGVW</sequence>
<protein>
    <recommendedName>
        <fullName evidence="6">Integral membrane bound transporter domain-containing protein</fullName>
    </recommendedName>
</protein>